<dbReference type="RefSeq" id="WP_145432427.1">
    <property type="nucleotide sequence ID" value="NZ_CP036339.1"/>
</dbReference>
<feature type="repeat" description="TPR" evidence="1">
    <location>
        <begin position="538"/>
        <end position="571"/>
    </location>
</feature>
<evidence type="ECO:0000259" key="4">
    <source>
        <dbReference type="Pfam" id="PF01841"/>
    </source>
</evidence>
<dbReference type="OrthoDB" id="269922at2"/>
<evidence type="ECO:0000256" key="3">
    <source>
        <dbReference type="SAM" id="Phobius"/>
    </source>
</evidence>
<keyword evidence="3" id="KW-0472">Membrane</keyword>
<feature type="domain" description="DUF3857" evidence="5">
    <location>
        <begin position="844"/>
        <end position="939"/>
    </location>
</feature>
<dbReference type="InterPro" id="IPR038765">
    <property type="entry name" value="Papain-like_cys_pep_sf"/>
</dbReference>
<dbReference type="GO" id="GO:0006383">
    <property type="term" value="P:transcription by RNA polymerase III"/>
    <property type="evidence" value="ECO:0007669"/>
    <property type="project" value="InterPro"/>
</dbReference>
<keyword evidence="3" id="KW-0812">Transmembrane</keyword>
<evidence type="ECO:0000259" key="5">
    <source>
        <dbReference type="Pfam" id="PF12969"/>
    </source>
</evidence>
<feature type="repeat" description="TPR" evidence="1">
    <location>
        <begin position="741"/>
        <end position="774"/>
    </location>
</feature>
<dbReference type="Pfam" id="PF01841">
    <property type="entry name" value="Transglut_core"/>
    <property type="match status" value="1"/>
</dbReference>
<dbReference type="Pfam" id="PF12969">
    <property type="entry name" value="DUF3857"/>
    <property type="match status" value="1"/>
</dbReference>
<feature type="transmembrane region" description="Helical" evidence="3">
    <location>
        <begin position="82"/>
        <end position="108"/>
    </location>
</feature>
<dbReference type="KEGG" id="llh:I41_20930"/>
<reference evidence="6 7" key="1">
    <citation type="submission" date="2019-02" db="EMBL/GenBank/DDBJ databases">
        <title>Deep-cultivation of Planctomycetes and their phenomic and genomic characterization uncovers novel biology.</title>
        <authorList>
            <person name="Wiegand S."/>
            <person name="Jogler M."/>
            <person name="Boedeker C."/>
            <person name="Pinto D."/>
            <person name="Vollmers J."/>
            <person name="Rivas-Marin E."/>
            <person name="Kohn T."/>
            <person name="Peeters S.H."/>
            <person name="Heuer A."/>
            <person name="Rast P."/>
            <person name="Oberbeckmann S."/>
            <person name="Bunk B."/>
            <person name="Jeske O."/>
            <person name="Meyerdierks A."/>
            <person name="Storesund J.E."/>
            <person name="Kallscheuer N."/>
            <person name="Luecker S."/>
            <person name="Lage O.M."/>
            <person name="Pohl T."/>
            <person name="Merkel B.J."/>
            <person name="Hornburger P."/>
            <person name="Mueller R.-W."/>
            <person name="Bruemmer F."/>
            <person name="Labrenz M."/>
            <person name="Spormann A.M."/>
            <person name="Op den Camp H."/>
            <person name="Overmann J."/>
            <person name="Amann R."/>
            <person name="Jetten M.S.M."/>
            <person name="Mascher T."/>
            <person name="Medema M.H."/>
            <person name="Devos D.P."/>
            <person name="Kaster A.-K."/>
            <person name="Ovreas L."/>
            <person name="Rohde M."/>
            <person name="Galperin M.Y."/>
            <person name="Jogler C."/>
        </authorList>
    </citation>
    <scope>NUCLEOTIDE SEQUENCE [LARGE SCALE GENOMIC DNA]</scope>
    <source>
        <strain evidence="6 7">I41</strain>
    </source>
</reference>
<dbReference type="Pfam" id="PF14559">
    <property type="entry name" value="TPR_19"/>
    <property type="match status" value="2"/>
</dbReference>
<proteinExistence type="predicted"/>
<feature type="domain" description="Transglutaminase-like" evidence="4">
    <location>
        <begin position="1048"/>
        <end position="1124"/>
    </location>
</feature>
<dbReference type="SUPFAM" id="SSF48452">
    <property type="entry name" value="TPR-like"/>
    <property type="match status" value="1"/>
</dbReference>
<dbReference type="PANTHER" id="PTHR23082:SF0">
    <property type="entry name" value="GENERAL TRANSCRIPTION FACTOR 3C POLYPEPTIDE 3"/>
    <property type="match status" value="1"/>
</dbReference>
<keyword evidence="3" id="KW-1133">Transmembrane helix</keyword>
<dbReference type="InterPro" id="IPR039340">
    <property type="entry name" value="Tfc4/TFIIIC-102/Sfc4"/>
</dbReference>
<feature type="region of interest" description="Disordered" evidence="2">
    <location>
        <begin position="156"/>
        <end position="208"/>
    </location>
</feature>
<accession>A0A517TX08</accession>
<evidence type="ECO:0000313" key="7">
    <source>
        <dbReference type="Proteomes" id="UP000317909"/>
    </source>
</evidence>
<dbReference type="InterPro" id="IPR024618">
    <property type="entry name" value="DUF3857"/>
</dbReference>
<dbReference type="Gene3D" id="2.60.40.3140">
    <property type="match status" value="1"/>
</dbReference>
<dbReference type="PROSITE" id="PS50005">
    <property type="entry name" value="TPR"/>
    <property type="match status" value="2"/>
</dbReference>
<evidence type="ECO:0000313" key="6">
    <source>
        <dbReference type="EMBL" id="QDT72908.1"/>
    </source>
</evidence>
<dbReference type="InterPro" id="IPR019734">
    <property type="entry name" value="TPR_rpt"/>
</dbReference>
<organism evidence="6 7">
    <name type="scientific">Lacipirellula limnantheis</name>
    <dbReference type="NCBI Taxonomy" id="2528024"/>
    <lineage>
        <taxon>Bacteria</taxon>
        <taxon>Pseudomonadati</taxon>
        <taxon>Planctomycetota</taxon>
        <taxon>Planctomycetia</taxon>
        <taxon>Pirellulales</taxon>
        <taxon>Lacipirellulaceae</taxon>
        <taxon>Lacipirellula</taxon>
    </lineage>
</organism>
<dbReference type="SUPFAM" id="SSF54001">
    <property type="entry name" value="Cysteine proteinases"/>
    <property type="match status" value="1"/>
</dbReference>
<feature type="transmembrane region" description="Helical" evidence="3">
    <location>
        <begin position="56"/>
        <end position="76"/>
    </location>
</feature>
<gene>
    <name evidence="6" type="ORF">I41_20930</name>
</gene>
<evidence type="ECO:0000256" key="1">
    <source>
        <dbReference type="PROSITE-ProRule" id="PRU00339"/>
    </source>
</evidence>
<evidence type="ECO:0000256" key="2">
    <source>
        <dbReference type="SAM" id="MobiDB-lite"/>
    </source>
</evidence>
<dbReference type="Gene3D" id="3.10.620.30">
    <property type="match status" value="1"/>
</dbReference>
<keyword evidence="7" id="KW-1185">Reference proteome</keyword>
<feature type="compositionally biased region" description="Basic and acidic residues" evidence="2">
    <location>
        <begin position="192"/>
        <end position="208"/>
    </location>
</feature>
<dbReference type="InterPro" id="IPR011990">
    <property type="entry name" value="TPR-like_helical_dom_sf"/>
</dbReference>
<keyword evidence="1" id="KW-0802">TPR repeat</keyword>
<feature type="compositionally biased region" description="Basic and acidic residues" evidence="2">
    <location>
        <begin position="156"/>
        <end position="173"/>
    </location>
</feature>
<dbReference type="EMBL" id="CP036339">
    <property type="protein sequence ID" value="QDT72908.1"/>
    <property type="molecule type" value="Genomic_DNA"/>
</dbReference>
<dbReference type="Proteomes" id="UP000317909">
    <property type="component" value="Chromosome"/>
</dbReference>
<feature type="transmembrane region" description="Helical" evidence="3">
    <location>
        <begin position="120"/>
        <end position="145"/>
    </location>
</feature>
<dbReference type="GO" id="GO:0000127">
    <property type="term" value="C:transcription factor TFIIIC complex"/>
    <property type="evidence" value="ECO:0007669"/>
    <property type="project" value="TreeGrafter"/>
</dbReference>
<dbReference type="InterPro" id="IPR002931">
    <property type="entry name" value="Transglutaminase-like"/>
</dbReference>
<protein>
    <submittedName>
        <fullName evidence="6">Anaphase-promoting complex, cyclosome, subunit 3</fullName>
    </submittedName>
</protein>
<name>A0A517TX08_9BACT</name>
<dbReference type="SMART" id="SM00028">
    <property type="entry name" value="TPR"/>
    <property type="match status" value="4"/>
</dbReference>
<sequence>MGLQLISLLADVDVESGRASSVLVIVAIGILFAAGAAKCGIIMLRPEANKLCVGSLAALLLTFTYYCGATLTQFLFEPPQWLIVASHLLGTLAMLFAWTMAVLGLIDYRRHKESYNQGRVQAWIALMVSSIPVLLAAVGIAVGFFQGLRSGRERNSQRYADEEVESRGRERDPSQPPSPDRGFGPDSGAEPSVRRVSHEVAARDADPQRTQRFPELNFEFTPPEQGWIKLHAASISRDAAVAYTSKSPQIIFFVVAERLGADVDVDARALLEVIKSSIYANYDDVDFDEPVSQTVAGIDGISINASYTEGAIDQRRAMWIGAQGGYLFQLIATGRAKHADRLDERHGEMLAGFRVLDQEAVVYSQGKTPIAHYESAEFGYEIDFSSGAWLQAPAEQEILPAAEIAATLRNHAAVAVIPLYLPRDDAPLENVAEALGDALLDGLEVAACQHVETKAANADGVEEMTFAYQQSVADGTAVDYRFRLVRRGRRAAMALGLTPSEDADALQAVERVVATLQFNDEGQGKNAQGSETQRAGRGKALNSLGLVSFEQKNAELSLACFEEAIALLPGNESPLLNYAHVLAETGQLEQAVAALETRLDDYDENQRIKEKLAALLFESGDEERCCETLEQLVRSGYRGEEALMILTGAYIKQEKYEAALAAVDQYLQGGANPQATQIKAVLLSKLGKHDEAIAILEEVRRQRPRDPSSALNLAVGYCEAERYDAALNLTEQLLDQGKSTDEVYLVRGRCQLGMKQFHDAKESFELALAANPRSEDAKEAIAVASAMLGQGNNSIVKTPIDPVPLPAEIDNRLTQIPDNDQAAGTFGAYENYRVVGYEYRQGQRSRCTTYRKIKIVGQEGIDRFSTLTVTFNPLNESVYVNRLAVYDAAGNLLAEGNANDYYVAADDKSELATNDHTLTIPVPQIQPGNTLEFTYTRDQAAVDDFGYENVVLTSSIPVQAAAAFVVGDVDKLAHTSSGPEPRPSADGGLFWGVSDPPVYVDESSQPPMVEFLPVVHLTDAGQQWSAIGDEYAEKIADRLQPDPVTSAKAAELTQGLSTPDEKVAALSRFVQKQLNYQGLEFGVRGLMPNAASKSLENGYGDCKDHSLLLKQLLNAVGIPAQLTLVNSTGEVDGKLPSTSQFDHMILSLPGPSGGDRDRRFIDCTAKHADASQVTADDFDGRLALVIEPGASRLVPIPPRTTLGAEIRCGREVTIACDEPERETADAVVREQVSFTGTPAGALRSVLASMQPRDRKEAIARLISEHDEVDVTRLDIVNIEDPTAPLILQLQYRIDNAFHSVGESGTPLSGRLVSPWETWATTAYAMTERLTPFRTTAASIVGSTRYVLPPGFILDRGPESIESPPTNTFVNWKVEANAADNSTLLRVDRRAGSHPAAAYAACSAEAKQLLDRIRRPITLREIPLTASAEGSATVR</sequence>
<dbReference type="Gene3D" id="1.25.40.10">
    <property type="entry name" value="Tetratricopeptide repeat domain"/>
    <property type="match status" value="2"/>
</dbReference>
<feature type="transmembrane region" description="Helical" evidence="3">
    <location>
        <begin position="20"/>
        <end position="44"/>
    </location>
</feature>
<dbReference type="PANTHER" id="PTHR23082">
    <property type="entry name" value="TRANSCRIPTION INITIATION FACTOR IIIC TFIIIC , POLYPEPTIDE 3-RELATED"/>
    <property type="match status" value="1"/>
</dbReference>